<evidence type="ECO:0000256" key="1">
    <source>
        <dbReference type="SAM" id="Phobius"/>
    </source>
</evidence>
<sequence length="128" mass="12884">MHLPGLTALAAVVAASGWIVWAVNAPFGWLAKALHVLAAGSVAFLVAGSIGVETIDIFVPLAVISMSVEGLILGGGRYGWPGALAGVVVGLLLSPFVALIATALVVVLTWTGSSPEPAEDRASVDEPS</sequence>
<dbReference type="Proteomes" id="UP001216907">
    <property type="component" value="Unassembled WGS sequence"/>
</dbReference>
<dbReference type="EMBL" id="JARRAG010000008">
    <property type="protein sequence ID" value="MDG3008502.1"/>
    <property type="molecule type" value="Genomic_DNA"/>
</dbReference>
<reference evidence="2 3" key="1">
    <citation type="submission" date="2023-03" db="EMBL/GenBank/DDBJ databases">
        <title>Paludisphaera mucosa sp. nov. a novel planctomycete from northern fen.</title>
        <authorList>
            <person name="Ivanova A."/>
        </authorList>
    </citation>
    <scope>NUCLEOTIDE SEQUENCE [LARGE SCALE GENOMIC DNA]</scope>
    <source>
        <strain evidence="2 3">Pla2</strain>
    </source>
</reference>
<gene>
    <name evidence="2" type="ORF">PZE19_32455</name>
</gene>
<dbReference type="RefSeq" id="WP_277864821.1">
    <property type="nucleotide sequence ID" value="NZ_JARRAG010000008.1"/>
</dbReference>
<evidence type="ECO:0000313" key="3">
    <source>
        <dbReference type="Proteomes" id="UP001216907"/>
    </source>
</evidence>
<keyword evidence="3" id="KW-1185">Reference proteome</keyword>
<feature type="transmembrane region" description="Helical" evidence="1">
    <location>
        <begin position="84"/>
        <end position="111"/>
    </location>
</feature>
<evidence type="ECO:0000313" key="2">
    <source>
        <dbReference type="EMBL" id="MDG3008502.1"/>
    </source>
</evidence>
<feature type="transmembrane region" description="Helical" evidence="1">
    <location>
        <begin position="57"/>
        <end position="78"/>
    </location>
</feature>
<protein>
    <submittedName>
        <fullName evidence="2">Uncharacterized protein</fullName>
    </submittedName>
</protein>
<accession>A0ABT6FLP2</accession>
<name>A0ABT6FLP2_9BACT</name>
<comment type="caution">
    <text evidence="2">The sequence shown here is derived from an EMBL/GenBank/DDBJ whole genome shotgun (WGS) entry which is preliminary data.</text>
</comment>
<organism evidence="2 3">
    <name type="scientific">Paludisphaera mucosa</name>
    <dbReference type="NCBI Taxonomy" id="3030827"/>
    <lineage>
        <taxon>Bacteria</taxon>
        <taxon>Pseudomonadati</taxon>
        <taxon>Planctomycetota</taxon>
        <taxon>Planctomycetia</taxon>
        <taxon>Isosphaerales</taxon>
        <taxon>Isosphaeraceae</taxon>
        <taxon>Paludisphaera</taxon>
    </lineage>
</organism>
<feature type="transmembrane region" description="Helical" evidence="1">
    <location>
        <begin position="32"/>
        <end position="50"/>
    </location>
</feature>
<keyword evidence="1" id="KW-1133">Transmembrane helix</keyword>
<keyword evidence="1" id="KW-0472">Membrane</keyword>
<keyword evidence="1" id="KW-0812">Transmembrane</keyword>
<proteinExistence type="predicted"/>